<keyword evidence="1" id="KW-0732">Signal</keyword>
<dbReference type="Gene3D" id="3.40.50.11550">
    <property type="match status" value="1"/>
</dbReference>
<feature type="signal peptide" evidence="1">
    <location>
        <begin position="1"/>
        <end position="21"/>
    </location>
</feature>
<name>A0ABY3YS46_9FLAO</name>
<dbReference type="InterPro" id="IPR007314">
    <property type="entry name" value="Cofac_haem-bd_dom"/>
</dbReference>
<accession>A0ABY3YS46</accession>
<reference evidence="3 4" key="1">
    <citation type="journal article" date="2018" name="Int. J. Syst. Evol. Microbiol.">
        <title>Zhouia spongiae sp. nov., isolated from a marine sponge.</title>
        <authorList>
            <person name="Zhuang L."/>
            <person name="Lin B."/>
            <person name="Qin F."/>
            <person name="Luo L."/>
        </authorList>
    </citation>
    <scope>NUCLEOTIDE SEQUENCE [LARGE SCALE GENOMIC DNA]</scope>
    <source>
        <strain evidence="3 4">HN-Y44</strain>
    </source>
</reference>
<gene>
    <name evidence="3" type="ORF">MQE36_04700</name>
</gene>
<keyword evidence="3" id="KW-0449">Lipoprotein</keyword>
<organism evidence="3 4">
    <name type="scientific">Zhouia spongiae</name>
    <dbReference type="NCBI Taxonomy" id="2202721"/>
    <lineage>
        <taxon>Bacteria</taxon>
        <taxon>Pseudomonadati</taxon>
        <taxon>Bacteroidota</taxon>
        <taxon>Flavobacteriia</taxon>
        <taxon>Flavobacteriales</taxon>
        <taxon>Flavobacteriaceae</taxon>
        <taxon>Zhouia</taxon>
    </lineage>
</organism>
<protein>
    <submittedName>
        <fullName evidence="3">ChaN family lipoprotein</fullName>
    </submittedName>
</protein>
<dbReference type="EMBL" id="CP094326">
    <property type="protein sequence ID" value="UNY99648.1"/>
    <property type="molecule type" value="Genomic_DNA"/>
</dbReference>
<proteinExistence type="predicted"/>
<dbReference type="SUPFAM" id="SSF159501">
    <property type="entry name" value="EreA/ChaN-like"/>
    <property type="match status" value="1"/>
</dbReference>
<feature type="chain" id="PRO_5047508334" evidence="1">
    <location>
        <begin position="22"/>
        <end position="257"/>
    </location>
</feature>
<evidence type="ECO:0000313" key="3">
    <source>
        <dbReference type="EMBL" id="UNY99648.1"/>
    </source>
</evidence>
<sequence>MLKMPLLRLFLFLSISSNSTAQTKAPYRLYDHKGKKVSYKKMLHHLSKAQIILFGELHNNATAHRLEYKIASDLSQEYHLMLGAETFETDDQRPLNDYLSDKIDEKTMGSTINLWPDYYTDYKPLVELAKKNNIPFTATNVPRKYASLVFKKGFSALDSLPETEKKLMADILIPYDSDLPSYNAMLKMIPGHGSENLPKAQAIKDVAVAHFILKTLKDNSLFIHYNGSSHSNNHEGIGWCLRKKDPFLIIETINIVA</sequence>
<evidence type="ECO:0000259" key="2">
    <source>
        <dbReference type="Pfam" id="PF04187"/>
    </source>
</evidence>
<evidence type="ECO:0000313" key="4">
    <source>
        <dbReference type="Proteomes" id="UP000829476"/>
    </source>
</evidence>
<dbReference type="Proteomes" id="UP000829476">
    <property type="component" value="Chromosome"/>
</dbReference>
<dbReference type="CDD" id="cd14727">
    <property type="entry name" value="ChanN-like"/>
    <property type="match status" value="1"/>
</dbReference>
<dbReference type="Pfam" id="PF04187">
    <property type="entry name" value="Cofac_haem_bdg"/>
    <property type="match status" value="1"/>
</dbReference>
<dbReference type="RefSeq" id="WP_242938021.1">
    <property type="nucleotide sequence ID" value="NZ_CP094326.1"/>
</dbReference>
<keyword evidence="4" id="KW-1185">Reference proteome</keyword>
<evidence type="ECO:0000256" key="1">
    <source>
        <dbReference type="SAM" id="SignalP"/>
    </source>
</evidence>
<feature type="domain" description="Haem-binding uptake Tiki superfamily ChaN" evidence="2">
    <location>
        <begin position="42"/>
        <end position="241"/>
    </location>
</feature>